<proteinExistence type="predicted"/>
<dbReference type="EMBL" id="CM056816">
    <property type="protein sequence ID" value="KAJ8632365.1"/>
    <property type="molecule type" value="Genomic_DNA"/>
</dbReference>
<accession>A0ACC2LG94</accession>
<sequence>MLLRHHLKPRSPITKTLPWISRLHSTAVDRVPSPSHPSLSTVHSKEDLLKSYTVTPPIKPWPIRLSPKRLASMLRRQQNLDLALQIFHHAGNFHPNFSHNFETYQAMIERLSRARAFAPMESLLSDLRRSGVRAGENLFITVIRNYGFANRPKCALRTFLLIRDFGVSTSVRSFNTLLNAMIQCKQLNSVYLLFKNCRKRFGIIPNVFTCNILIKALCKKGDIDAAFWVLDEMPSLGMVPNVVTYTTILTGLCAGGDMEGARRVFDEILDGGWVPDAMSYTILIDGYCKKGRLMDGIKVMDDMEENGVSPNDVTFSVVIEAYCKEKKAGEALSLLDDMLGKKFIPSSGLACRVIDVLCEEGKVDDAYNIWRKLLKNNCTPDNAISSTLIYWLCREGKVLEARKLFDEFERGSIPSVLTYNALISGMCEYGELQETGRLWDDMIEKGCVPNVFTYNMLVKGFCKAGKAKEGVKILEEMLEKGCAPNKFTYMILVDGLCEQGMEEEVMNVLVTSTSSRGVYMDVDSWCVFLTKFVNDFDRWKIVLDEILENKQYEDCKVITYKFCLLLRISFLHVDFREGPSFPTCASTNDIRFICSVQSLCPESPVVGKGLLLVTSQRVPSRMRSTLNIPIQEYHELNSVSLGVGTGLVAMSRRISNGMSTT</sequence>
<comment type="caution">
    <text evidence="1">The sequence shown here is derived from an EMBL/GenBank/DDBJ whole genome shotgun (WGS) entry which is preliminary data.</text>
</comment>
<dbReference type="Proteomes" id="UP001234297">
    <property type="component" value="Chromosome 8"/>
</dbReference>
<protein>
    <submittedName>
        <fullName evidence="1">Uncharacterized protein</fullName>
    </submittedName>
</protein>
<gene>
    <name evidence="1" type="ORF">MRB53_025701</name>
</gene>
<evidence type="ECO:0000313" key="1">
    <source>
        <dbReference type="EMBL" id="KAJ8632365.1"/>
    </source>
</evidence>
<keyword evidence="2" id="KW-1185">Reference proteome</keyword>
<reference evidence="1 2" key="1">
    <citation type="journal article" date="2022" name="Hortic Res">
        <title>A haplotype resolved chromosomal level avocado genome allows analysis of novel avocado genes.</title>
        <authorList>
            <person name="Nath O."/>
            <person name="Fletcher S.J."/>
            <person name="Hayward A."/>
            <person name="Shaw L.M."/>
            <person name="Masouleh A.K."/>
            <person name="Furtado A."/>
            <person name="Henry R.J."/>
            <person name="Mitter N."/>
        </authorList>
    </citation>
    <scope>NUCLEOTIDE SEQUENCE [LARGE SCALE GENOMIC DNA]</scope>
    <source>
        <strain evidence="2">cv. Hass</strain>
    </source>
</reference>
<organism evidence="1 2">
    <name type="scientific">Persea americana</name>
    <name type="common">Avocado</name>
    <dbReference type="NCBI Taxonomy" id="3435"/>
    <lineage>
        <taxon>Eukaryota</taxon>
        <taxon>Viridiplantae</taxon>
        <taxon>Streptophyta</taxon>
        <taxon>Embryophyta</taxon>
        <taxon>Tracheophyta</taxon>
        <taxon>Spermatophyta</taxon>
        <taxon>Magnoliopsida</taxon>
        <taxon>Magnoliidae</taxon>
        <taxon>Laurales</taxon>
        <taxon>Lauraceae</taxon>
        <taxon>Persea</taxon>
    </lineage>
</organism>
<name>A0ACC2LG94_PERAE</name>
<evidence type="ECO:0000313" key="2">
    <source>
        <dbReference type="Proteomes" id="UP001234297"/>
    </source>
</evidence>